<feature type="region of interest" description="Disordered" evidence="1">
    <location>
        <begin position="738"/>
        <end position="802"/>
    </location>
</feature>
<protein>
    <submittedName>
        <fullName evidence="2">Uncharacterized protein</fullName>
    </submittedName>
</protein>
<feature type="region of interest" description="Disordered" evidence="1">
    <location>
        <begin position="534"/>
        <end position="581"/>
    </location>
</feature>
<gene>
    <name evidence="2" type="ORF">CLIB1423_03S05644</name>
</gene>
<reference evidence="2" key="1">
    <citation type="submission" date="2022-03" db="EMBL/GenBank/DDBJ databases">
        <authorList>
            <person name="Legras J.-L."/>
            <person name="Devillers H."/>
            <person name="Grondin C."/>
        </authorList>
    </citation>
    <scope>NUCLEOTIDE SEQUENCE</scope>
    <source>
        <strain evidence="2">CLIB 1423</strain>
    </source>
</reference>
<dbReference type="SUPFAM" id="SSF53254">
    <property type="entry name" value="Phosphoglycerate mutase-like"/>
    <property type="match status" value="1"/>
</dbReference>
<feature type="region of interest" description="Disordered" evidence="1">
    <location>
        <begin position="497"/>
        <end position="518"/>
    </location>
</feature>
<name>A0A9P0VXD2_9ASCO</name>
<dbReference type="InterPro" id="IPR029033">
    <property type="entry name" value="His_PPase_superfam"/>
</dbReference>
<feature type="compositionally biased region" description="Basic and acidic residues" evidence="1">
    <location>
        <begin position="775"/>
        <end position="793"/>
    </location>
</feature>
<feature type="compositionally biased region" description="Acidic residues" evidence="1">
    <location>
        <begin position="762"/>
        <end position="774"/>
    </location>
</feature>
<dbReference type="Proteomes" id="UP000837801">
    <property type="component" value="Unassembled WGS sequence"/>
</dbReference>
<feature type="compositionally biased region" description="Polar residues" evidence="1">
    <location>
        <begin position="539"/>
        <end position="581"/>
    </location>
</feature>
<accession>A0A9P0VXD2</accession>
<evidence type="ECO:0000256" key="1">
    <source>
        <dbReference type="SAM" id="MobiDB-lite"/>
    </source>
</evidence>
<evidence type="ECO:0000313" key="2">
    <source>
        <dbReference type="EMBL" id="CAH2351409.1"/>
    </source>
</evidence>
<dbReference type="Gene3D" id="3.40.50.1240">
    <property type="entry name" value="Phosphoglycerate mutase-like"/>
    <property type="match status" value="1"/>
</dbReference>
<feature type="region of interest" description="Disordered" evidence="1">
    <location>
        <begin position="671"/>
        <end position="710"/>
    </location>
</feature>
<dbReference type="PANTHER" id="PTHR16469">
    <property type="entry name" value="UBIQUITIN-ASSOCIATED AND SH3 DOMAIN-CONTAINING BA-RELATED"/>
    <property type="match status" value="1"/>
</dbReference>
<keyword evidence="3" id="KW-1185">Reference proteome</keyword>
<dbReference type="PANTHER" id="PTHR16469:SF27">
    <property type="entry name" value="UBIQUITIN-ASSOCIATED AND SH3 DOMAIN-CONTAINING BA-RELATED"/>
    <property type="match status" value="1"/>
</dbReference>
<feature type="compositionally biased region" description="Basic and acidic residues" evidence="1">
    <location>
        <begin position="612"/>
        <end position="633"/>
    </location>
</feature>
<feature type="region of interest" description="Disordered" evidence="1">
    <location>
        <begin position="612"/>
        <end position="655"/>
    </location>
</feature>
<proteinExistence type="predicted"/>
<comment type="caution">
    <text evidence="2">The sequence shown here is derived from an EMBL/GenBank/DDBJ whole genome shotgun (WGS) entry which is preliminary data.</text>
</comment>
<dbReference type="AlphaFoldDB" id="A0A9P0VXD2"/>
<feature type="compositionally biased region" description="Basic and acidic residues" evidence="1">
    <location>
        <begin position="643"/>
        <end position="653"/>
    </location>
</feature>
<sequence>MAELFFLRHGKRIDHALEEDPTAEPIHPVYEPYDPSLATAALDQIKSASDEIVDCTTSFDSDKPSGTRKNVFIHFSPYLRCCQTADIMLTNLKESLSKKYPNYKIKFSLLGDFALSEWIHEKMKDKAPFVDTHDVYHMYTPNVKLMKNKSACSNFRPTNTLGQYNGPGLSYKDYQARSKDYFQKLIATYDKPINVKNKDIVIVISHGYMINNFMSYFLNHPIFEEIPESKINYARRIEKNDREVKVEEDGDLDTSMLIWKLFKDALGIIGDRSSINTILNLETDIVYYKTNFIKKDELNKPEEHNAWTPSDWDYPRKSFKIETVNPRDELNETANGSDPSMTIVNGNNQLSNKPKPLKSAPICAAAKDWVPDNASSQYKMSSLFSLKRMDSEAFKEDYSITNHPLKPISPEISPTSEPTRNNSVIDLSKLIDNDEIYKPVKLRYSTASEIPIHKLNSKVNSKVNLAQSARSNGSSANSSIIDFSKFVNSIQSGNPISVSSSTANGISGGGSGNRKRSLSNPIVQVVHEAKDSYFPSGVKISSPSNANDSQEPSPNGSGSDLNSIKEQSGYTPQNESRPNMMTMSLNRSTSLNHKKKNPNAYGLLAKYIEKTQAESNRSNEDIQSNFDKDKKESSSSPSSSSDQLERITEKQQERATATALQNKLFELSFADKQSSKDKDSISPENSVIRRTRSHSQSQHTNRGRRRSSVTFIPTLLEHRTEGNSSNASATNSDAVGITTKENASNSNAAAVKGKKPFFYNLDSDDSDSYSEDSEDEKKEDEKKKNDSAKKKGDYVWFGQNRV</sequence>
<feature type="compositionally biased region" description="Polar residues" evidence="1">
    <location>
        <begin position="739"/>
        <end position="748"/>
    </location>
</feature>
<evidence type="ECO:0000313" key="3">
    <source>
        <dbReference type="Proteomes" id="UP000837801"/>
    </source>
</evidence>
<organism evidence="2 3">
    <name type="scientific">[Candida] railenensis</name>
    <dbReference type="NCBI Taxonomy" id="45579"/>
    <lineage>
        <taxon>Eukaryota</taxon>
        <taxon>Fungi</taxon>
        <taxon>Dikarya</taxon>
        <taxon>Ascomycota</taxon>
        <taxon>Saccharomycotina</taxon>
        <taxon>Pichiomycetes</taxon>
        <taxon>Debaryomycetaceae</taxon>
        <taxon>Kurtzmaniella</taxon>
    </lineage>
</organism>
<dbReference type="EMBL" id="CAKXYY010000003">
    <property type="protein sequence ID" value="CAH2351409.1"/>
    <property type="molecule type" value="Genomic_DNA"/>
</dbReference>
<dbReference type="InterPro" id="IPR051710">
    <property type="entry name" value="Phosphatase_SH3-domain"/>
</dbReference>
<dbReference type="OrthoDB" id="3898179at2759"/>